<evidence type="ECO:0000259" key="11">
    <source>
        <dbReference type="Pfam" id="PF03007"/>
    </source>
</evidence>
<keyword evidence="5" id="KW-0444">Lipid biosynthesis</keyword>
<evidence type="ECO:0000256" key="8">
    <source>
        <dbReference type="ARBA" id="ARBA00023098"/>
    </source>
</evidence>
<name>A0A1G8X889_9MICO</name>
<evidence type="ECO:0000256" key="2">
    <source>
        <dbReference type="ARBA" id="ARBA00005189"/>
    </source>
</evidence>
<evidence type="ECO:0000256" key="5">
    <source>
        <dbReference type="ARBA" id="ARBA00022516"/>
    </source>
</evidence>
<keyword evidence="9 13" id="KW-0012">Acyltransferase</keyword>
<comment type="similarity">
    <text evidence="3">Belongs to the long-chain O-acyltransferase family.</text>
</comment>
<dbReference type="PANTHER" id="PTHR31650">
    <property type="entry name" value="O-ACYLTRANSFERASE (WSD1-LIKE) FAMILY PROTEIN"/>
    <property type="match status" value="1"/>
</dbReference>
<feature type="domain" description="O-acyltransferase WSD1-like N-terminal" evidence="11">
    <location>
        <begin position="12"/>
        <end position="256"/>
    </location>
</feature>
<dbReference type="UniPathway" id="UPA00282"/>
<dbReference type="InterPro" id="IPR004255">
    <property type="entry name" value="O-acyltransferase_WSD1_N"/>
</dbReference>
<feature type="domain" description="O-acyltransferase WSD1 C-terminal" evidence="12">
    <location>
        <begin position="296"/>
        <end position="436"/>
    </location>
</feature>
<dbReference type="RefSeq" id="WP_092321143.1">
    <property type="nucleotide sequence ID" value="NZ_FNFU01000001.1"/>
</dbReference>
<dbReference type="GO" id="GO:0019432">
    <property type="term" value="P:triglyceride biosynthetic process"/>
    <property type="evidence" value="ECO:0007669"/>
    <property type="project" value="UniProtKB-UniPathway"/>
</dbReference>
<dbReference type="GO" id="GO:0006071">
    <property type="term" value="P:glycerol metabolic process"/>
    <property type="evidence" value="ECO:0007669"/>
    <property type="project" value="UniProtKB-KW"/>
</dbReference>
<dbReference type="AlphaFoldDB" id="A0A1G8X889"/>
<gene>
    <name evidence="13" type="ORF">SAMN05216282_101118</name>
</gene>
<evidence type="ECO:0000313" key="13">
    <source>
        <dbReference type="EMBL" id="SDJ86624.1"/>
    </source>
</evidence>
<dbReference type="SUPFAM" id="SSF52777">
    <property type="entry name" value="CoA-dependent acyltransferases"/>
    <property type="match status" value="2"/>
</dbReference>
<dbReference type="OrthoDB" id="9810950at2"/>
<keyword evidence="7" id="KW-0319">Glycerol metabolism</keyword>
<evidence type="ECO:0000256" key="1">
    <source>
        <dbReference type="ARBA" id="ARBA00004771"/>
    </source>
</evidence>
<dbReference type="InterPro" id="IPR045034">
    <property type="entry name" value="O-acyltransferase_WSD1-like"/>
</dbReference>
<evidence type="ECO:0000256" key="9">
    <source>
        <dbReference type="ARBA" id="ARBA00023315"/>
    </source>
</evidence>
<dbReference type="EMBL" id="FNFU01000001">
    <property type="protein sequence ID" value="SDJ86624.1"/>
    <property type="molecule type" value="Genomic_DNA"/>
</dbReference>
<dbReference type="EC" id="2.3.1.20" evidence="4"/>
<keyword evidence="8" id="KW-0443">Lipid metabolism</keyword>
<comment type="catalytic activity">
    <reaction evidence="10">
        <text>an acyl-CoA + a 1,2-diacyl-sn-glycerol = a triacyl-sn-glycerol + CoA</text>
        <dbReference type="Rhea" id="RHEA:10868"/>
        <dbReference type="ChEBI" id="CHEBI:17815"/>
        <dbReference type="ChEBI" id="CHEBI:57287"/>
        <dbReference type="ChEBI" id="CHEBI:58342"/>
        <dbReference type="ChEBI" id="CHEBI:64615"/>
        <dbReference type="EC" id="2.3.1.20"/>
    </reaction>
</comment>
<dbReference type="Pfam" id="PF06974">
    <property type="entry name" value="WS_DGAT_C"/>
    <property type="match status" value="1"/>
</dbReference>
<dbReference type="GO" id="GO:0004144">
    <property type="term" value="F:diacylglycerol O-acyltransferase activity"/>
    <property type="evidence" value="ECO:0007669"/>
    <property type="project" value="UniProtKB-EC"/>
</dbReference>
<dbReference type="GO" id="GO:0005886">
    <property type="term" value="C:plasma membrane"/>
    <property type="evidence" value="ECO:0007669"/>
    <property type="project" value="TreeGrafter"/>
</dbReference>
<dbReference type="GO" id="GO:0001666">
    <property type="term" value="P:response to hypoxia"/>
    <property type="evidence" value="ECO:0007669"/>
    <property type="project" value="TreeGrafter"/>
</dbReference>
<reference evidence="13 14" key="1">
    <citation type="submission" date="2016-10" db="EMBL/GenBank/DDBJ databases">
        <authorList>
            <person name="de Groot N.N."/>
        </authorList>
    </citation>
    <scope>NUCLEOTIDE SEQUENCE [LARGE SCALE GENOMIC DNA]</scope>
    <source>
        <strain evidence="13 14">CGMCC 1.5382</strain>
    </source>
</reference>
<dbReference type="Gene3D" id="3.30.559.10">
    <property type="entry name" value="Chloramphenicol acetyltransferase-like domain"/>
    <property type="match status" value="1"/>
</dbReference>
<sequence length="438" mass="46506">MGEQYPIDRVSTDDLMSLATERGSTPMQVGAVLMLDARTGLDLEQAAQQLARRIENVPRLRQRLVTVPPGCGRPVWADDPAFDLAHHLSSVRCPAPGGEQAVLDLAAALIATPLPRSRPLWSATLVTDTADQEAALIIIFHHVLADGIGGLAVLASLVDGAPAGAGRPFPRPMPSVRRLVADAAGRRLGSLQRLPAVLARLGGAVTELRPGTQERLPPNSLNRPTGARRRFLSIRVELDRVRGAAHAHGATVNDVVLTAIGGALHRLLERRGERVDRFVLSVPFSERRQTNAGDLGNRSGVIPIGVTGVGDPLERLTMVEAATRAAKRAPPGASTALLGPFFRLLARLGLFQRFVDRQRLIHTFVTNLRGPSERLAIFGCPIAAIVPLSVATGNVTVSFAALSYAGTLAITLTADPDACPDLPVLGDLLAEELRTLAG</sequence>
<evidence type="ECO:0000256" key="4">
    <source>
        <dbReference type="ARBA" id="ARBA00013244"/>
    </source>
</evidence>
<keyword evidence="6 13" id="KW-0808">Transferase</keyword>
<evidence type="ECO:0000256" key="3">
    <source>
        <dbReference type="ARBA" id="ARBA00009587"/>
    </source>
</evidence>
<keyword evidence="14" id="KW-1185">Reference proteome</keyword>
<dbReference type="InterPro" id="IPR009721">
    <property type="entry name" value="O-acyltransferase_WSD1_C"/>
</dbReference>
<dbReference type="Proteomes" id="UP000198701">
    <property type="component" value="Unassembled WGS sequence"/>
</dbReference>
<proteinExistence type="inferred from homology"/>
<organism evidence="13 14">
    <name type="scientific">Cryobacterium psychrotolerans</name>
    <dbReference type="NCBI Taxonomy" id="386301"/>
    <lineage>
        <taxon>Bacteria</taxon>
        <taxon>Bacillati</taxon>
        <taxon>Actinomycetota</taxon>
        <taxon>Actinomycetes</taxon>
        <taxon>Micrococcales</taxon>
        <taxon>Microbacteriaceae</taxon>
        <taxon>Cryobacterium</taxon>
    </lineage>
</organism>
<dbReference type="GO" id="GO:0051701">
    <property type="term" value="P:biological process involved in interaction with host"/>
    <property type="evidence" value="ECO:0007669"/>
    <property type="project" value="TreeGrafter"/>
</dbReference>
<dbReference type="STRING" id="386301.SAMN05216282_101118"/>
<evidence type="ECO:0000256" key="7">
    <source>
        <dbReference type="ARBA" id="ARBA00022798"/>
    </source>
</evidence>
<dbReference type="Gene3D" id="3.30.559.30">
    <property type="entry name" value="Nonribosomal peptide synthetase, condensation domain"/>
    <property type="match status" value="1"/>
</dbReference>
<evidence type="ECO:0000313" key="14">
    <source>
        <dbReference type="Proteomes" id="UP000198701"/>
    </source>
</evidence>
<evidence type="ECO:0000256" key="6">
    <source>
        <dbReference type="ARBA" id="ARBA00022679"/>
    </source>
</evidence>
<evidence type="ECO:0000259" key="12">
    <source>
        <dbReference type="Pfam" id="PF06974"/>
    </source>
</evidence>
<evidence type="ECO:0000256" key="10">
    <source>
        <dbReference type="ARBA" id="ARBA00048109"/>
    </source>
</evidence>
<accession>A0A1G8X889</accession>
<protein>
    <recommendedName>
        <fullName evidence="4">diacylglycerol O-acyltransferase</fullName>
        <ecNumber evidence="4">2.3.1.20</ecNumber>
    </recommendedName>
</protein>
<dbReference type="GO" id="GO:0071731">
    <property type="term" value="P:response to nitric oxide"/>
    <property type="evidence" value="ECO:0007669"/>
    <property type="project" value="TreeGrafter"/>
</dbReference>
<dbReference type="Pfam" id="PF03007">
    <property type="entry name" value="WS_DGAT_cat"/>
    <property type="match status" value="1"/>
</dbReference>
<dbReference type="PANTHER" id="PTHR31650:SF1">
    <property type="entry name" value="WAX ESTER SYNTHASE_DIACYLGLYCEROL ACYLTRANSFERASE 4-RELATED"/>
    <property type="match status" value="1"/>
</dbReference>
<comment type="pathway">
    <text evidence="1">Glycerolipid metabolism; triacylglycerol biosynthesis.</text>
</comment>
<dbReference type="InterPro" id="IPR023213">
    <property type="entry name" value="CAT-like_dom_sf"/>
</dbReference>
<comment type="pathway">
    <text evidence="2">Lipid metabolism.</text>
</comment>